<evidence type="ECO:0000313" key="2">
    <source>
        <dbReference type="Proteomes" id="UP001180531"/>
    </source>
</evidence>
<evidence type="ECO:0008006" key="3">
    <source>
        <dbReference type="Google" id="ProtNLM"/>
    </source>
</evidence>
<gene>
    <name evidence="1" type="ORF">RM609_01445</name>
</gene>
<dbReference type="InterPro" id="IPR008792">
    <property type="entry name" value="PQQD"/>
</dbReference>
<dbReference type="RefSeq" id="WP_311607181.1">
    <property type="nucleotide sequence ID" value="NZ_JAVRFI010000001.1"/>
</dbReference>
<proteinExistence type="predicted"/>
<keyword evidence="2" id="KW-1185">Reference proteome</keyword>
<comment type="caution">
    <text evidence="1">The sequence shown here is derived from an EMBL/GenBank/DDBJ whole genome shotgun (WGS) entry which is preliminary data.</text>
</comment>
<dbReference type="EMBL" id="JAVRFI010000001">
    <property type="protein sequence ID" value="MDT0447771.1"/>
    <property type="molecule type" value="Genomic_DNA"/>
</dbReference>
<evidence type="ECO:0000313" key="1">
    <source>
        <dbReference type="EMBL" id="MDT0447771.1"/>
    </source>
</evidence>
<sequence length="95" mass="10676">MWQLREGSHPILTDEGGAILSEHTGRWTYLTPTAASAVLSLVSSTDEDQAIVRFAILYGLKREQAAADVRAVAAALIDQGLARTEPSRRRRWWWR</sequence>
<protein>
    <recommendedName>
        <fullName evidence="3">PqqD family protein</fullName>
    </recommendedName>
</protein>
<dbReference type="Proteomes" id="UP001180531">
    <property type="component" value="Unassembled WGS sequence"/>
</dbReference>
<organism evidence="1 2">
    <name type="scientific">Streptomyces hesseae</name>
    <dbReference type="NCBI Taxonomy" id="3075519"/>
    <lineage>
        <taxon>Bacteria</taxon>
        <taxon>Bacillati</taxon>
        <taxon>Actinomycetota</taxon>
        <taxon>Actinomycetes</taxon>
        <taxon>Kitasatosporales</taxon>
        <taxon>Streptomycetaceae</taxon>
        <taxon>Streptomyces</taxon>
    </lineage>
</organism>
<accession>A0ABU2SFL9</accession>
<reference evidence="1" key="1">
    <citation type="submission" date="2024-05" db="EMBL/GenBank/DDBJ databases">
        <title>30 novel species of actinomycetes from the DSMZ collection.</title>
        <authorList>
            <person name="Nouioui I."/>
        </authorList>
    </citation>
    <scope>NUCLEOTIDE SEQUENCE</scope>
    <source>
        <strain evidence="1">DSM 40473</strain>
    </source>
</reference>
<dbReference type="Pfam" id="PF05402">
    <property type="entry name" value="PqqD"/>
    <property type="match status" value="1"/>
</dbReference>
<name>A0ABU2SFL9_9ACTN</name>